<sequence length="89" mass="9706">MGLVVEVLAHPELHHRDGGGEAGIPLDHFTSPWDRNELLEVEEMEVEVEEVEEVETPVEAPVEAPVGFELLSGHAHTCPSCSTPIFTPP</sequence>
<keyword evidence="2" id="KW-1185">Reference proteome</keyword>
<proteinExistence type="predicted"/>
<reference evidence="1" key="1">
    <citation type="submission" date="2019-04" db="EMBL/GenBank/DDBJ databases">
        <title>Genome assembly of Zosterops borbonicus 15179.</title>
        <authorList>
            <person name="Leroy T."/>
            <person name="Anselmetti Y."/>
            <person name="Tilak M.-K."/>
            <person name="Nabholz B."/>
        </authorList>
    </citation>
    <scope>NUCLEOTIDE SEQUENCE</scope>
    <source>
        <strain evidence="1">HGM_15179</strain>
        <tissue evidence="1">Muscle</tissue>
    </source>
</reference>
<dbReference type="AlphaFoldDB" id="A0A8K1LJP1"/>
<evidence type="ECO:0000313" key="1">
    <source>
        <dbReference type="EMBL" id="TRZ16655.1"/>
    </source>
</evidence>
<evidence type="ECO:0000313" key="2">
    <source>
        <dbReference type="Proteomes" id="UP000796761"/>
    </source>
</evidence>
<accession>A0A8K1LJP1</accession>
<organism evidence="1 2">
    <name type="scientific">Zosterops borbonicus</name>
    <dbReference type="NCBI Taxonomy" id="364589"/>
    <lineage>
        <taxon>Eukaryota</taxon>
        <taxon>Metazoa</taxon>
        <taxon>Chordata</taxon>
        <taxon>Craniata</taxon>
        <taxon>Vertebrata</taxon>
        <taxon>Euteleostomi</taxon>
        <taxon>Archelosauria</taxon>
        <taxon>Archosauria</taxon>
        <taxon>Dinosauria</taxon>
        <taxon>Saurischia</taxon>
        <taxon>Theropoda</taxon>
        <taxon>Coelurosauria</taxon>
        <taxon>Aves</taxon>
        <taxon>Neognathae</taxon>
        <taxon>Neoaves</taxon>
        <taxon>Telluraves</taxon>
        <taxon>Australaves</taxon>
        <taxon>Passeriformes</taxon>
        <taxon>Sylvioidea</taxon>
        <taxon>Zosteropidae</taxon>
        <taxon>Zosterops</taxon>
    </lineage>
</organism>
<name>A0A8K1LJP1_9PASS</name>
<dbReference type="Proteomes" id="UP000796761">
    <property type="component" value="Unassembled WGS sequence"/>
</dbReference>
<protein>
    <submittedName>
        <fullName evidence="1">Uncharacterized protein</fullName>
    </submittedName>
</protein>
<dbReference type="EMBL" id="SWJQ01000303">
    <property type="protein sequence ID" value="TRZ16655.1"/>
    <property type="molecule type" value="Genomic_DNA"/>
</dbReference>
<gene>
    <name evidence="1" type="ORF">HGM15179_010428</name>
</gene>
<comment type="caution">
    <text evidence="1">The sequence shown here is derived from an EMBL/GenBank/DDBJ whole genome shotgun (WGS) entry which is preliminary data.</text>
</comment>